<keyword evidence="4 7" id="KW-1133">Transmembrane helix</keyword>
<dbReference type="InterPro" id="IPR007267">
    <property type="entry name" value="GtrA_DPMS_TM"/>
</dbReference>
<comment type="caution">
    <text evidence="9">The sequence shown here is derived from an EMBL/GenBank/DDBJ whole genome shotgun (WGS) entry which is preliminary data.</text>
</comment>
<evidence type="ECO:0000256" key="1">
    <source>
        <dbReference type="ARBA" id="ARBA00004141"/>
    </source>
</evidence>
<keyword evidence="10" id="KW-1185">Reference proteome</keyword>
<dbReference type="RefSeq" id="WP_140008595.1">
    <property type="nucleotide sequence ID" value="NZ_JBHMDG010000001.1"/>
</dbReference>
<comment type="subcellular location">
    <subcellularLocation>
        <location evidence="1">Membrane</location>
        <topology evidence="1">Multi-pass membrane protein</topology>
    </subcellularLocation>
</comment>
<dbReference type="InterPro" id="IPR051401">
    <property type="entry name" value="GtrA_CellWall_Glycosyl"/>
</dbReference>
<feature type="domain" description="GtrA/DPMS transmembrane" evidence="8">
    <location>
        <begin position="10"/>
        <end position="132"/>
    </location>
</feature>
<feature type="transmembrane region" description="Helical" evidence="7">
    <location>
        <begin position="115"/>
        <end position="133"/>
    </location>
</feature>
<dbReference type="Proteomes" id="UP001589750">
    <property type="component" value="Unassembled WGS sequence"/>
</dbReference>
<evidence type="ECO:0000256" key="5">
    <source>
        <dbReference type="ARBA" id="ARBA00023136"/>
    </source>
</evidence>
<keyword evidence="3 7" id="KW-0812">Transmembrane</keyword>
<sequence length="156" mass="15966">MALLDNSAHRYLVVGLANTALDLLLFSLMAVVLDVPAVPANVISTVAVMTVSFFVNRAWVFRAESAGIKAAVGFVSVTLFSGLVLQSLVILGVIAAAHGVVPDLPDEVVKPGAKVVAMGVGMVSNFLGYRWVFGSSAGSGDGRSSTASSSSTIANP</sequence>
<comment type="similarity">
    <text evidence="2">Belongs to the GtrA family.</text>
</comment>
<evidence type="ECO:0000256" key="4">
    <source>
        <dbReference type="ARBA" id="ARBA00022989"/>
    </source>
</evidence>
<feature type="transmembrane region" description="Helical" evidence="7">
    <location>
        <begin position="71"/>
        <end position="95"/>
    </location>
</feature>
<proteinExistence type="inferred from homology"/>
<evidence type="ECO:0000256" key="6">
    <source>
        <dbReference type="SAM" id="MobiDB-lite"/>
    </source>
</evidence>
<feature type="transmembrane region" description="Helical" evidence="7">
    <location>
        <begin position="12"/>
        <end position="32"/>
    </location>
</feature>
<reference evidence="9 10" key="1">
    <citation type="submission" date="2024-09" db="EMBL/GenBank/DDBJ databases">
        <authorList>
            <person name="Sun Q."/>
            <person name="Mori K."/>
        </authorList>
    </citation>
    <scope>NUCLEOTIDE SEQUENCE [LARGE SCALE GENOMIC DNA]</scope>
    <source>
        <strain evidence="9 10">JCM 9626</strain>
    </source>
</reference>
<keyword evidence="5 7" id="KW-0472">Membrane</keyword>
<evidence type="ECO:0000313" key="9">
    <source>
        <dbReference type="EMBL" id="MFB9311580.1"/>
    </source>
</evidence>
<gene>
    <name evidence="9" type="ORF">ACFFRI_00875</name>
</gene>
<feature type="transmembrane region" description="Helical" evidence="7">
    <location>
        <begin position="38"/>
        <end position="59"/>
    </location>
</feature>
<organism evidence="9 10">
    <name type="scientific">Nocardioides plantarum</name>
    <dbReference type="NCBI Taxonomy" id="29299"/>
    <lineage>
        <taxon>Bacteria</taxon>
        <taxon>Bacillati</taxon>
        <taxon>Actinomycetota</taxon>
        <taxon>Actinomycetes</taxon>
        <taxon>Propionibacteriales</taxon>
        <taxon>Nocardioidaceae</taxon>
        <taxon>Nocardioides</taxon>
    </lineage>
</organism>
<protein>
    <submittedName>
        <fullName evidence="9">GtrA family protein</fullName>
    </submittedName>
</protein>
<name>A0ABV5K6S6_9ACTN</name>
<evidence type="ECO:0000256" key="3">
    <source>
        <dbReference type="ARBA" id="ARBA00022692"/>
    </source>
</evidence>
<dbReference type="PANTHER" id="PTHR38459">
    <property type="entry name" value="PROPHAGE BACTOPRENOL-LINKED GLUCOSE TRANSLOCASE HOMOLOG"/>
    <property type="match status" value="1"/>
</dbReference>
<evidence type="ECO:0000313" key="10">
    <source>
        <dbReference type="Proteomes" id="UP001589750"/>
    </source>
</evidence>
<feature type="region of interest" description="Disordered" evidence="6">
    <location>
        <begin position="137"/>
        <end position="156"/>
    </location>
</feature>
<evidence type="ECO:0000256" key="2">
    <source>
        <dbReference type="ARBA" id="ARBA00009399"/>
    </source>
</evidence>
<dbReference type="PANTHER" id="PTHR38459:SF1">
    <property type="entry name" value="PROPHAGE BACTOPRENOL-LINKED GLUCOSE TRANSLOCASE HOMOLOG"/>
    <property type="match status" value="1"/>
</dbReference>
<accession>A0ABV5K6S6</accession>
<evidence type="ECO:0000259" key="8">
    <source>
        <dbReference type="Pfam" id="PF04138"/>
    </source>
</evidence>
<dbReference type="Pfam" id="PF04138">
    <property type="entry name" value="GtrA_DPMS_TM"/>
    <property type="match status" value="1"/>
</dbReference>
<dbReference type="EMBL" id="JBHMDG010000001">
    <property type="protein sequence ID" value="MFB9311580.1"/>
    <property type="molecule type" value="Genomic_DNA"/>
</dbReference>
<evidence type="ECO:0000256" key="7">
    <source>
        <dbReference type="SAM" id="Phobius"/>
    </source>
</evidence>